<evidence type="ECO:0000259" key="4">
    <source>
        <dbReference type="Pfam" id="PF01755"/>
    </source>
</evidence>
<feature type="domain" description="Glycosyl transferase family 25" evidence="4">
    <location>
        <begin position="2"/>
        <end position="102"/>
    </location>
</feature>
<dbReference type="AlphaFoldDB" id="A0A6C2CY65"/>
<protein>
    <submittedName>
        <fullName evidence="5">Glycosyltransferase family 25 protein</fullName>
    </submittedName>
</protein>
<keyword evidence="6" id="KW-1185">Reference proteome</keyword>
<organism evidence="5 6">
    <name type="scientific">Zoogloea oleivorans</name>
    <dbReference type="NCBI Taxonomy" id="1552750"/>
    <lineage>
        <taxon>Bacteria</taxon>
        <taxon>Pseudomonadati</taxon>
        <taxon>Pseudomonadota</taxon>
        <taxon>Betaproteobacteria</taxon>
        <taxon>Rhodocyclales</taxon>
        <taxon>Zoogloeaceae</taxon>
        <taxon>Zoogloea</taxon>
    </lineage>
</organism>
<dbReference type="Proteomes" id="UP000389128">
    <property type="component" value="Unassembled WGS sequence"/>
</dbReference>
<dbReference type="CDD" id="cd06532">
    <property type="entry name" value="Glyco_transf_25"/>
    <property type="match status" value="1"/>
</dbReference>
<gene>
    <name evidence="5" type="ORF">ETQ85_10800</name>
</gene>
<dbReference type="RefSeq" id="WP_148579069.1">
    <property type="nucleotide sequence ID" value="NZ_SDKK01000009.1"/>
</dbReference>
<name>A0A6C2CY65_9RHOO</name>
<evidence type="ECO:0000313" key="6">
    <source>
        <dbReference type="Proteomes" id="UP000389128"/>
    </source>
</evidence>
<reference evidence="5 6" key="1">
    <citation type="submission" date="2019-01" db="EMBL/GenBank/DDBJ databases">
        <title>Zoogloea oleivorans genome sequencing and assembly.</title>
        <authorList>
            <person name="Tancsics A."/>
            <person name="Farkas M."/>
            <person name="Kriszt B."/>
            <person name="Maroti G."/>
            <person name="Horvath B."/>
        </authorList>
    </citation>
    <scope>NUCLEOTIDE SEQUENCE [LARGE SCALE GENOMIC DNA]</scope>
    <source>
        <strain evidence="5 6">Buc</strain>
    </source>
</reference>
<dbReference type="EMBL" id="SDKK01000009">
    <property type="protein sequence ID" value="TYC58369.1"/>
    <property type="molecule type" value="Genomic_DNA"/>
</dbReference>
<accession>A0A6C2CY65</accession>
<dbReference type="UniPathway" id="UPA00820"/>
<dbReference type="UniPathway" id="UPA00501"/>
<evidence type="ECO:0000256" key="2">
    <source>
        <dbReference type="ARBA" id="ARBA00005222"/>
    </source>
</evidence>
<comment type="pathway">
    <text evidence="1">Bacterial outer membrane biogenesis; lipooligosaccharide biosynthesis.</text>
</comment>
<comment type="pathway">
    <text evidence="2">Glycan metabolism; lacto-N-neotetraose biosynthesis.</text>
</comment>
<sequence length="248" mass="27097">MKIFVLNLARAADRRVVMLGRLQAMGWPAEILPAIDGARVDRKSLPGDTAPGLSAGEIGCYLSHRRFWETVVERQLDHAILLEDDVIISPDLLRVAEEIAALALPFDAVRLSALEAVRGIPVVTLSGGQRLVLPNKNPSGAQGYLVSQAGARRLLARLAVPKQPVDDAFDAYWKHGLCIPVVFPTLVEEDCSMNSTIGGGRMGGDGRNTLVRHLKRVAEAQCRKIAVFLMARRLCALARHRDRGNRAQ</sequence>
<dbReference type="GO" id="GO:0016740">
    <property type="term" value="F:transferase activity"/>
    <property type="evidence" value="ECO:0007669"/>
    <property type="project" value="UniProtKB-KW"/>
</dbReference>
<proteinExistence type="predicted"/>
<evidence type="ECO:0000256" key="1">
    <source>
        <dbReference type="ARBA" id="ARBA00005068"/>
    </source>
</evidence>
<keyword evidence="5" id="KW-0808">Transferase</keyword>
<evidence type="ECO:0000313" key="5">
    <source>
        <dbReference type="EMBL" id="TYC58369.1"/>
    </source>
</evidence>
<dbReference type="GO" id="GO:0009103">
    <property type="term" value="P:lipopolysaccharide biosynthetic process"/>
    <property type="evidence" value="ECO:0007669"/>
    <property type="project" value="UniProtKB-KW"/>
</dbReference>
<comment type="caution">
    <text evidence="5">The sequence shown here is derived from an EMBL/GenBank/DDBJ whole genome shotgun (WGS) entry which is preliminary data.</text>
</comment>
<dbReference type="InterPro" id="IPR002654">
    <property type="entry name" value="Glyco_trans_25"/>
</dbReference>
<dbReference type="OrthoDB" id="119742at2"/>
<keyword evidence="3" id="KW-0448">Lipopolysaccharide biosynthesis</keyword>
<evidence type="ECO:0000256" key="3">
    <source>
        <dbReference type="ARBA" id="ARBA00022985"/>
    </source>
</evidence>
<dbReference type="Pfam" id="PF01755">
    <property type="entry name" value="Glyco_transf_25"/>
    <property type="match status" value="1"/>
</dbReference>